<dbReference type="PANTHER" id="PTHR11188">
    <property type="entry name" value="ARRESTIN DOMAIN CONTAINING PROTEIN"/>
    <property type="match status" value="1"/>
</dbReference>
<evidence type="ECO:0000256" key="1">
    <source>
        <dbReference type="ARBA" id="ARBA00037950"/>
    </source>
</evidence>
<feature type="compositionally biased region" description="Low complexity" evidence="3">
    <location>
        <begin position="107"/>
        <end position="119"/>
    </location>
</feature>
<dbReference type="KEGG" id="slb:AWJ20_900"/>
<feature type="compositionally biased region" description="Low complexity" evidence="3">
    <location>
        <begin position="700"/>
        <end position="720"/>
    </location>
</feature>
<dbReference type="InterPro" id="IPR011022">
    <property type="entry name" value="Arrestin_C-like"/>
</dbReference>
<accession>A0A167D9B9</accession>
<dbReference type="GO" id="GO:0030674">
    <property type="term" value="F:protein-macromolecule adaptor activity"/>
    <property type="evidence" value="ECO:0007669"/>
    <property type="project" value="TreeGrafter"/>
</dbReference>
<dbReference type="GO" id="GO:0070086">
    <property type="term" value="P:ubiquitin-dependent endocytosis"/>
    <property type="evidence" value="ECO:0007669"/>
    <property type="project" value="TreeGrafter"/>
</dbReference>
<evidence type="ECO:0000256" key="2">
    <source>
        <dbReference type="ARBA" id="ARBA00040066"/>
    </source>
</evidence>
<comment type="similarity">
    <text evidence="1">Belongs to the arrestin family. PalF/RIM8 subfamily.</text>
</comment>
<evidence type="ECO:0000256" key="3">
    <source>
        <dbReference type="SAM" id="MobiDB-lite"/>
    </source>
</evidence>
<reference evidence="5 6" key="1">
    <citation type="submission" date="2016-02" db="EMBL/GenBank/DDBJ databases">
        <title>Complete genome sequence and transcriptome regulation of the pentose utilising yeast Sugiyamaella lignohabitans.</title>
        <authorList>
            <person name="Bellasio M."/>
            <person name="Peymann A."/>
            <person name="Valli M."/>
            <person name="Sipitzky M."/>
            <person name="Graf A."/>
            <person name="Sauer M."/>
            <person name="Marx H."/>
            <person name="Mattanovich D."/>
        </authorList>
    </citation>
    <scope>NUCLEOTIDE SEQUENCE [LARGE SCALE GENOMIC DNA]</scope>
    <source>
        <strain evidence="5 6">CBS 10342</strain>
    </source>
</reference>
<feature type="compositionally biased region" description="Low complexity" evidence="3">
    <location>
        <begin position="229"/>
        <end position="240"/>
    </location>
</feature>
<feature type="region of interest" description="Disordered" evidence="3">
    <location>
        <begin position="216"/>
        <end position="287"/>
    </location>
</feature>
<dbReference type="GeneID" id="30037984"/>
<evidence type="ECO:0000313" key="5">
    <source>
        <dbReference type="EMBL" id="ANB12640.1"/>
    </source>
</evidence>
<dbReference type="InterPro" id="IPR011021">
    <property type="entry name" value="Arrestin-like_N"/>
</dbReference>
<feature type="compositionally biased region" description="Polar residues" evidence="3">
    <location>
        <begin position="120"/>
        <end position="130"/>
    </location>
</feature>
<feature type="region of interest" description="Disordered" evidence="3">
    <location>
        <begin position="666"/>
        <end position="724"/>
    </location>
</feature>
<protein>
    <recommendedName>
        <fullName evidence="2">pH-response regulator protein palF/RIM8</fullName>
    </recommendedName>
</protein>
<evidence type="ECO:0000259" key="4">
    <source>
        <dbReference type="SMART" id="SM01017"/>
    </source>
</evidence>
<dbReference type="InterPro" id="IPR014752">
    <property type="entry name" value="Arrestin-like_C"/>
</dbReference>
<feature type="compositionally biased region" description="Polar residues" evidence="3">
    <location>
        <begin position="256"/>
        <end position="283"/>
    </location>
</feature>
<dbReference type="Pfam" id="PF00339">
    <property type="entry name" value="Arrestin_N"/>
    <property type="match status" value="1"/>
</dbReference>
<evidence type="ECO:0000313" key="6">
    <source>
        <dbReference type="Proteomes" id="UP000189580"/>
    </source>
</evidence>
<name>A0A167D9B9_9ASCO</name>
<dbReference type="GO" id="GO:0005829">
    <property type="term" value="C:cytosol"/>
    <property type="evidence" value="ECO:0007669"/>
    <property type="project" value="TreeGrafter"/>
</dbReference>
<keyword evidence="6" id="KW-1185">Reference proteome</keyword>
<feature type="region of interest" description="Disordered" evidence="3">
    <location>
        <begin position="738"/>
        <end position="842"/>
    </location>
</feature>
<feature type="compositionally biased region" description="Pro residues" evidence="3">
    <location>
        <begin position="831"/>
        <end position="842"/>
    </location>
</feature>
<dbReference type="Gene3D" id="2.60.40.640">
    <property type="match status" value="3"/>
</dbReference>
<feature type="compositionally biased region" description="Pro residues" evidence="3">
    <location>
        <begin position="797"/>
        <end position="815"/>
    </location>
</feature>
<organism evidence="5 6">
    <name type="scientific">Sugiyamaella lignohabitans</name>
    <dbReference type="NCBI Taxonomy" id="796027"/>
    <lineage>
        <taxon>Eukaryota</taxon>
        <taxon>Fungi</taxon>
        <taxon>Dikarya</taxon>
        <taxon>Ascomycota</taxon>
        <taxon>Saccharomycotina</taxon>
        <taxon>Dipodascomycetes</taxon>
        <taxon>Dipodascales</taxon>
        <taxon>Trichomonascaceae</taxon>
        <taxon>Sugiyamaella</taxon>
    </lineage>
</organism>
<feature type="compositionally biased region" description="Low complexity" evidence="3">
    <location>
        <begin position="132"/>
        <end position="201"/>
    </location>
</feature>
<dbReference type="GO" id="GO:0005886">
    <property type="term" value="C:plasma membrane"/>
    <property type="evidence" value="ECO:0007669"/>
    <property type="project" value="TreeGrafter"/>
</dbReference>
<dbReference type="AlphaFoldDB" id="A0A167D9B9"/>
<dbReference type="InterPro" id="IPR014756">
    <property type="entry name" value="Ig_E-set"/>
</dbReference>
<feature type="compositionally biased region" description="Low complexity" evidence="3">
    <location>
        <begin position="666"/>
        <end position="677"/>
    </location>
</feature>
<dbReference type="OrthoDB" id="7785529at2759"/>
<dbReference type="GO" id="GO:0031625">
    <property type="term" value="F:ubiquitin protein ligase binding"/>
    <property type="evidence" value="ECO:0007669"/>
    <property type="project" value="TreeGrafter"/>
</dbReference>
<dbReference type="PANTHER" id="PTHR11188:SF161">
    <property type="entry name" value="PH-RESPONSE REGULATOR PROTEIN PALF_RIM8"/>
    <property type="match status" value="1"/>
</dbReference>
<dbReference type="InterPro" id="IPR050357">
    <property type="entry name" value="Arrestin_domain-protein"/>
</dbReference>
<gene>
    <name evidence="5" type="primary">RIM8</name>
    <name evidence="5" type="ORF">AWJ20_900</name>
</gene>
<feature type="compositionally biased region" description="Basic and acidic residues" evidence="3">
    <location>
        <begin position="781"/>
        <end position="790"/>
    </location>
</feature>
<dbReference type="SUPFAM" id="SSF81296">
    <property type="entry name" value="E set domains"/>
    <property type="match status" value="1"/>
</dbReference>
<dbReference type="SMART" id="SM01017">
    <property type="entry name" value="Arrestin_C"/>
    <property type="match status" value="1"/>
</dbReference>
<dbReference type="EMBL" id="CP014501">
    <property type="protein sequence ID" value="ANB12640.1"/>
    <property type="molecule type" value="Genomic_DNA"/>
</dbReference>
<feature type="region of interest" description="Disordered" evidence="3">
    <location>
        <begin position="101"/>
        <end position="201"/>
    </location>
</feature>
<dbReference type="Pfam" id="PF02752">
    <property type="entry name" value="Arrestin_C"/>
    <property type="match status" value="1"/>
</dbReference>
<feature type="compositionally biased region" description="Low complexity" evidence="3">
    <location>
        <begin position="751"/>
        <end position="766"/>
    </location>
</feature>
<feature type="domain" description="Arrestin C-terminal-like" evidence="4">
    <location>
        <begin position="367"/>
        <end position="500"/>
    </location>
</feature>
<dbReference type="RefSeq" id="XP_018735117.1">
    <property type="nucleotide sequence ID" value="XM_018882872.1"/>
</dbReference>
<sequence>MFRTLSKLRPIFHSTIQRNSNSDDFFVELNDPHKTFSPGSVVDGSVVLVLAKPEKVSHIECTIQGTVTIRNALVKSKTVKNVLFQQKVELWGHAESTNGSDLEVDFNGSGNSPSPGSSGQLADSSCNVSVHSGKSAKSCKSTKSSKSSKSVKSIKSTHSDRSVASSSAPTTGVATAGPSGSTTAATATTSAGSSNTSINATTGVVTPSAKINRITDGTQSIALRDRAPDSSTRSASSSQRNSEDLHYTTAKPGSGPATNSILSDDSASSNQTSTTYPGPTKTDQPLPRGEHLFAFEFVLPEKGLFNSLEFERGSISYTITATCHRTSPPTVITAQKAVSVICPIDIATLPVPRVSTLTVDVQKKRKGHGSIVVAVSLPRKGYLRGDSIPVKVNVQHIKHVKCLSGIITTLSRISIVSAQGTEAQSFRKDLSQTVSPLYTDPVSFKSTVITNIRIPPDTFPTTKGRDDISFQYCIEVVLDLSGKRAVDLTSSGRDNDFEPSKLGFIDTDKLKRGRGVVSLWSEVVIGTHNGGSVDLDGTASSPGLKMKLKGKAPASNTSLPSTMYSSNTVVGGPGPGNGHTSAISTVSAASTTSNGQQVSFSSSSTTVYNVLSYEELAAADQASAMSSSNMSAENEKELLRRREQAILPSNPPESSLSYTTNHEVPSYYEESAPSSSVHLDSSAPPPHLVMASAPTYSDEGASSSASGSSGTHMAGSSHTSNTSTELLDKAEMERARLEQIASVPEEEYVPRYEPIQNHSHSHNSSHGIDLEPSAPALPADLSHDHVHNPDQLDSVPSAPPPISGPSSPPPLPPSSDPSQLHDDEPSAPALPAAPPPPPPNND</sequence>
<dbReference type="Proteomes" id="UP000189580">
    <property type="component" value="Chromosome a"/>
</dbReference>
<proteinExistence type="inferred from homology"/>